<protein>
    <submittedName>
        <fullName evidence="4">Alpha/beta hydrolase</fullName>
    </submittedName>
</protein>
<evidence type="ECO:0000256" key="1">
    <source>
        <dbReference type="ARBA" id="ARBA00022679"/>
    </source>
</evidence>
<dbReference type="InterPro" id="IPR016181">
    <property type="entry name" value="Acyl_CoA_acyltransferase"/>
</dbReference>
<name>A0A9P9A7T4_9PEZI</name>
<dbReference type="InterPro" id="IPR000182">
    <property type="entry name" value="GNAT_dom"/>
</dbReference>
<dbReference type="InterPro" id="IPR050832">
    <property type="entry name" value="Bact_Acetyltransf"/>
</dbReference>
<evidence type="ECO:0000259" key="3">
    <source>
        <dbReference type="PROSITE" id="PS51186"/>
    </source>
</evidence>
<dbReference type="Pfam" id="PF00583">
    <property type="entry name" value="Acetyltransf_1"/>
    <property type="match status" value="1"/>
</dbReference>
<gene>
    <name evidence="4" type="ORF">F5X68DRAFT_213285</name>
</gene>
<dbReference type="SUPFAM" id="SSF55729">
    <property type="entry name" value="Acyl-CoA N-acyltransferases (Nat)"/>
    <property type="match status" value="1"/>
</dbReference>
<proteinExistence type="predicted"/>
<sequence length="184" mass="20115">MTTPLTFRKATADDIPSLLPLIRAAYRGTGGWTNESALLNDKRISPDALLAKITRPSGFVLVALHAETSAIVACCEVELQPGATHPVGYFGLFAVDPEIQGGGIGKQVMAQAEAYARDEMSVDVMEMCVIWTRSELIDFYLRRGYQHTGEKKPFPYAEVHEGKALRDDLHFIVLRKPLAAAVAA</sequence>
<keyword evidence="2" id="KW-0012">Acyltransferase</keyword>
<accession>A0A9P9A7T4</accession>
<reference evidence="4" key="1">
    <citation type="journal article" date="2021" name="Nat. Commun.">
        <title>Genetic determinants of endophytism in the Arabidopsis root mycobiome.</title>
        <authorList>
            <person name="Mesny F."/>
            <person name="Miyauchi S."/>
            <person name="Thiergart T."/>
            <person name="Pickel B."/>
            <person name="Atanasova L."/>
            <person name="Karlsson M."/>
            <person name="Huettel B."/>
            <person name="Barry K.W."/>
            <person name="Haridas S."/>
            <person name="Chen C."/>
            <person name="Bauer D."/>
            <person name="Andreopoulos W."/>
            <person name="Pangilinan J."/>
            <person name="LaButti K."/>
            <person name="Riley R."/>
            <person name="Lipzen A."/>
            <person name="Clum A."/>
            <person name="Drula E."/>
            <person name="Henrissat B."/>
            <person name="Kohler A."/>
            <person name="Grigoriev I.V."/>
            <person name="Martin F.M."/>
            <person name="Hacquard S."/>
        </authorList>
    </citation>
    <scope>NUCLEOTIDE SEQUENCE</scope>
    <source>
        <strain evidence="4">MPI-SDFR-AT-0117</strain>
    </source>
</reference>
<dbReference type="Gene3D" id="3.40.630.30">
    <property type="match status" value="1"/>
</dbReference>
<dbReference type="PROSITE" id="PS51186">
    <property type="entry name" value="GNAT"/>
    <property type="match status" value="1"/>
</dbReference>
<comment type="caution">
    <text evidence="4">The sequence shown here is derived from an EMBL/GenBank/DDBJ whole genome shotgun (WGS) entry which is preliminary data.</text>
</comment>
<keyword evidence="4" id="KW-0378">Hydrolase</keyword>
<organism evidence="4 5">
    <name type="scientific">Plectosphaerella plurivora</name>
    <dbReference type="NCBI Taxonomy" id="936078"/>
    <lineage>
        <taxon>Eukaryota</taxon>
        <taxon>Fungi</taxon>
        <taxon>Dikarya</taxon>
        <taxon>Ascomycota</taxon>
        <taxon>Pezizomycotina</taxon>
        <taxon>Sordariomycetes</taxon>
        <taxon>Hypocreomycetidae</taxon>
        <taxon>Glomerellales</taxon>
        <taxon>Plectosphaerellaceae</taxon>
        <taxon>Plectosphaerella</taxon>
    </lineage>
</organism>
<keyword evidence="1" id="KW-0808">Transferase</keyword>
<dbReference type="Proteomes" id="UP000770015">
    <property type="component" value="Unassembled WGS sequence"/>
</dbReference>
<dbReference type="AlphaFoldDB" id="A0A9P9A7T4"/>
<evidence type="ECO:0000313" key="4">
    <source>
        <dbReference type="EMBL" id="KAH6677827.1"/>
    </source>
</evidence>
<dbReference type="GO" id="GO:0016747">
    <property type="term" value="F:acyltransferase activity, transferring groups other than amino-acyl groups"/>
    <property type="evidence" value="ECO:0007669"/>
    <property type="project" value="InterPro"/>
</dbReference>
<dbReference type="PANTHER" id="PTHR43877:SF2">
    <property type="entry name" value="AMINOALKYLPHOSPHONATE N-ACETYLTRANSFERASE-RELATED"/>
    <property type="match status" value="1"/>
</dbReference>
<dbReference type="GO" id="GO:0016787">
    <property type="term" value="F:hydrolase activity"/>
    <property type="evidence" value="ECO:0007669"/>
    <property type="project" value="UniProtKB-KW"/>
</dbReference>
<evidence type="ECO:0000256" key="2">
    <source>
        <dbReference type="ARBA" id="ARBA00023315"/>
    </source>
</evidence>
<keyword evidence="5" id="KW-1185">Reference proteome</keyword>
<dbReference type="EMBL" id="JAGSXJ010000022">
    <property type="protein sequence ID" value="KAH6677827.1"/>
    <property type="molecule type" value="Genomic_DNA"/>
</dbReference>
<dbReference type="PANTHER" id="PTHR43877">
    <property type="entry name" value="AMINOALKYLPHOSPHONATE N-ACETYLTRANSFERASE-RELATED-RELATED"/>
    <property type="match status" value="1"/>
</dbReference>
<feature type="domain" description="N-acetyltransferase" evidence="3">
    <location>
        <begin position="5"/>
        <end position="166"/>
    </location>
</feature>
<evidence type="ECO:0000313" key="5">
    <source>
        <dbReference type="Proteomes" id="UP000770015"/>
    </source>
</evidence>
<dbReference type="OrthoDB" id="5689at2759"/>
<dbReference type="CDD" id="cd04301">
    <property type="entry name" value="NAT_SF"/>
    <property type="match status" value="1"/>
</dbReference>